<feature type="domain" description="AB hydrolase-1" evidence="1">
    <location>
        <begin position="32"/>
        <end position="266"/>
    </location>
</feature>
<protein>
    <submittedName>
        <fullName evidence="2">Alpha/beta hydrolase</fullName>
    </submittedName>
</protein>
<evidence type="ECO:0000313" key="2">
    <source>
        <dbReference type="EMBL" id="TKC16173.1"/>
    </source>
</evidence>
<accession>A0A4U1D365</accession>
<name>A0A4U1D365_9BACI</name>
<dbReference type="InterPro" id="IPR000073">
    <property type="entry name" value="AB_hydrolase_1"/>
</dbReference>
<dbReference type="Proteomes" id="UP000307756">
    <property type="component" value="Unassembled WGS sequence"/>
</dbReference>
<dbReference type="PANTHER" id="PTHR43433:SF5">
    <property type="entry name" value="AB HYDROLASE-1 DOMAIN-CONTAINING PROTEIN"/>
    <property type="match status" value="1"/>
</dbReference>
<sequence length="284" mass="32003">MSEKMISINDVEICTETFGNPREPAVLLMMGAKSSMIWWDEEFCDRLAGKGRFVIRYDNRDVGKSTVYEQGKIGYSLVDMVDDAAGILDAYHLKAAHIVGMSLGGMLAQILSLRYPDRVLTTTMIATSMIGPHRSELPTMDPKIREFHSTANSLDWNDQESVVEYTVESWRLLHGSKHDFDEKRIYTLAKMDYHRANNLQSQFNHALVQGGEEYVGKINEITAPTLVIHGTEDPVLPYDHGVALAKEIPDAKLLTLEGVGHELHYEDWDTIIAAIVEHTEIIKN</sequence>
<proteinExistence type="predicted"/>
<evidence type="ECO:0000259" key="1">
    <source>
        <dbReference type="Pfam" id="PF00561"/>
    </source>
</evidence>
<reference evidence="2 3" key="1">
    <citation type="journal article" date="2011" name="J. Microbiol.">
        <title>Bacillus kyonggiensis sp. nov., isolated from soil of a lettuce field.</title>
        <authorList>
            <person name="Dong K."/>
            <person name="Lee S."/>
        </authorList>
    </citation>
    <scope>NUCLEOTIDE SEQUENCE [LARGE SCALE GENOMIC DNA]</scope>
    <source>
        <strain evidence="2 3">NB22</strain>
    </source>
</reference>
<dbReference type="GO" id="GO:0046503">
    <property type="term" value="P:glycerolipid catabolic process"/>
    <property type="evidence" value="ECO:0007669"/>
    <property type="project" value="TreeGrafter"/>
</dbReference>
<dbReference type="OrthoDB" id="9805423at2"/>
<dbReference type="Pfam" id="PF00561">
    <property type="entry name" value="Abhydrolase_1"/>
    <property type="match status" value="1"/>
</dbReference>
<dbReference type="Gene3D" id="3.40.50.1820">
    <property type="entry name" value="alpha/beta hydrolase"/>
    <property type="match status" value="1"/>
</dbReference>
<dbReference type="InterPro" id="IPR029058">
    <property type="entry name" value="AB_hydrolase_fold"/>
</dbReference>
<dbReference type="AlphaFoldDB" id="A0A4U1D365"/>
<dbReference type="RefSeq" id="WP_136832055.1">
    <property type="nucleotide sequence ID" value="NZ_SWBM01000003.1"/>
</dbReference>
<comment type="caution">
    <text evidence="2">The sequence shown here is derived from an EMBL/GenBank/DDBJ whole genome shotgun (WGS) entry which is preliminary data.</text>
</comment>
<dbReference type="PANTHER" id="PTHR43433">
    <property type="entry name" value="HYDROLASE, ALPHA/BETA FOLD FAMILY PROTEIN"/>
    <property type="match status" value="1"/>
</dbReference>
<keyword evidence="3" id="KW-1185">Reference proteome</keyword>
<organism evidence="2 3">
    <name type="scientific">Robertmurraya kyonggiensis</name>
    <dbReference type="NCBI Taxonomy" id="1037680"/>
    <lineage>
        <taxon>Bacteria</taxon>
        <taxon>Bacillati</taxon>
        <taxon>Bacillota</taxon>
        <taxon>Bacilli</taxon>
        <taxon>Bacillales</taxon>
        <taxon>Bacillaceae</taxon>
        <taxon>Robertmurraya</taxon>
    </lineage>
</organism>
<evidence type="ECO:0000313" key="3">
    <source>
        <dbReference type="Proteomes" id="UP000307756"/>
    </source>
</evidence>
<dbReference type="SUPFAM" id="SSF53474">
    <property type="entry name" value="alpha/beta-Hydrolases"/>
    <property type="match status" value="1"/>
</dbReference>
<dbReference type="InterPro" id="IPR050471">
    <property type="entry name" value="AB_hydrolase"/>
</dbReference>
<dbReference type="GO" id="GO:0004806">
    <property type="term" value="F:triacylglycerol lipase activity"/>
    <property type="evidence" value="ECO:0007669"/>
    <property type="project" value="TreeGrafter"/>
</dbReference>
<dbReference type="PRINTS" id="PR00111">
    <property type="entry name" value="ABHYDROLASE"/>
</dbReference>
<keyword evidence="2" id="KW-0378">Hydrolase</keyword>
<gene>
    <name evidence="2" type="ORF">FA727_14550</name>
</gene>
<dbReference type="EMBL" id="SWBM01000003">
    <property type="protein sequence ID" value="TKC16173.1"/>
    <property type="molecule type" value="Genomic_DNA"/>
</dbReference>